<dbReference type="CDD" id="cd03784">
    <property type="entry name" value="GT1_Gtf-like"/>
    <property type="match status" value="1"/>
</dbReference>
<dbReference type="EMBL" id="CAXHTA020000009">
    <property type="protein sequence ID" value="CAL5223535.1"/>
    <property type="molecule type" value="Genomic_DNA"/>
</dbReference>
<evidence type="ECO:0000256" key="3">
    <source>
        <dbReference type="SAM" id="SignalP"/>
    </source>
</evidence>
<feature type="signal peptide" evidence="3">
    <location>
        <begin position="1"/>
        <end position="28"/>
    </location>
</feature>
<keyword evidence="3" id="KW-0732">Signal</keyword>
<evidence type="ECO:0000313" key="5">
    <source>
        <dbReference type="Proteomes" id="UP001497392"/>
    </source>
</evidence>
<name>A0ABP1FUH5_9CHLO</name>
<sequence>MKRPLGPFSVCFIRSALCLGLLACNSHAKRILLLPTALDASHIFTQLKVFEELRCRDHGHTVKMVIAEADVPSLSKGTHAGCIEFTTYATPGLKQQMANLVQGEHLPRYTEHARRVQRIWGSACDALLSDEAAMSWVQEFSPDLVVGISVYICTSMLSAKLGVPYVTVTPGGLMSDEWQPWYASAWNFYIPLRLSYSLDQLGRYAPPKSFLDRLRHTLSALNIQIDDYLHTRPYLRSLQRKHGLDMTSKPVRELELMHLVGGDLAIEQPRPLPPKVKLIGPLMPAPAQPLPAELEDFISGAGKEGVILVSLGNHAMFGKREITALSGCFARLPQRVIWKMRPPEQSESEEHKALNLTSNIRVMPWVPQNDILGHESTKAFLSHMGANGLYEAAYHGVPVVAVPFFADQHVNSLKAVIKGFGVILERMTMSEEAALTAFDKVLKESQYIESARRVSRQLHLPRARTPLQEAGDWIERAMEMDGVSYLRTPEEELSWAIKKNA</sequence>
<evidence type="ECO:0000256" key="2">
    <source>
        <dbReference type="ARBA" id="ARBA00022679"/>
    </source>
</evidence>
<dbReference type="Pfam" id="PF00201">
    <property type="entry name" value="UDPGT"/>
    <property type="match status" value="1"/>
</dbReference>
<dbReference type="InterPro" id="IPR002213">
    <property type="entry name" value="UDP_glucos_trans"/>
</dbReference>
<keyword evidence="2" id="KW-0808">Transferase</keyword>
<reference evidence="4 5" key="1">
    <citation type="submission" date="2024-06" db="EMBL/GenBank/DDBJ databases">
        <authorList>
            <person name="Kraege A."/>
            <person name="Thomma B."/>
        </authorList>
    </citation>
    <scope>NUCLEOTIDE SEQUENCE [LARGE SCALE GENOMIC DNA]</scope>
</reference>
<evidence type="ECO:0000313" key="4">
    <source>
        <dbReference type="EMBL" id="CAL5223535.1"/>
    </source>
</evidence>
<dbReference type="PANTHER" id="PTHR48043:SF145">
    <property type="entry name" value="FI06409P-RELATED"/>
    <property type="match status" value="1"/>
</dbReference>
<dbReference type="InterPro" id="IPR050271">
    <property type="entry name" value="UDP-glycosyltransferase"/>
</dbReference>
<comment type="caution">
    <text evidence="4">The sequence shown here is derived from an EMBL/GenBank/DDBJ whole genome shotgun (WGS) entry which is preliminary data.</text>
</comment>
<keyword evidence="5" id="KW-1185">Reference proteome</keyword>
<evidence type="ECO:0000256" key="1">
    <source>
        <dbReference type="ARBA" id="ARBA00022676"/>
    </source>
</evidence>
<proteinExistence type="predicted"/>
<protein>
    <submittedName>
        <fullName evidence="4">G6067 protein</fullName>
    </submittedName>
</protein>
<dbReference type="Gene3D" id="3.40.50.2000">
    <property type="entry name" value="Glycogen Phosphorylase B"/>
    <property type="match status" value="2"/>
</dbReference>
<gene>
    <name evidence="4" type="primary">g6067</name>
    <name evidence="4" type="ORF">VP750_LOCUS5194</name>
</gene>
<organism evidence="4 5">
    <name type="scientific">Coccomyxa viridis</name>
    <dbReference type="NCBI Taxonomy" id="1274662"/>
    <lineage>
        <taxon>Eukaryota</taxon>
        <taxon>Viridiplantae</taxon>
        <taxon>Chlorophyta</taxon>
        <taxon>core chlorophytes</taxon>
        <taxon>Trebouxiophyceae</taxon>
        <taxon>Trebouxiophyceae incertae sedis</taxon>
        <taxon>Coccomyxaceae</taxon>
        <taxon>Coccomyxa</taxon>
    </lineage>
</organism>
<dbReference type="PANTHER" id="PTHR48043">
    <property type="entry name" value="EG:EG0003.4 PROTEIN-RELATED"/>
    <property type="match status" value="1"/>
</dbReference>
<dbReference type="Proteomes" id="UP001497392">
    <property type="component" value="Unassembled WGS sequence"/>
</dbReference>
<feature type="chain" id="PRO_5045194704" evidence="3">
    <location>
        <begin position="29"/>
        <end position="501"/>
    </location>
</feature>
<dbReference type="SUPFAM" id="SSF53756">
    <property type="entry name" value="UDP-Glycosyltransferase/glycogen phosphorylase"/>
    <property type="match status" value="1"/>
</dbReference>
<accession>A0ABP1FUH5</accession>
<keyword evidence="1" id="KW-0328">Glycosyltransferase</keyword>